<feature type="coiled-coil region" evidence="1">
    <location>
        <begin position="101"/>
        <end position="142"/>
    </location>
</feature>
<proteinExistence type="predicted"/>
<comment type="caution">
    <text evidence="3">The sequence shown here is derived from an EMBL/GenBank/DDBJ whole genome shotgun (WGS) entry which is preliminary data.</text>
</comment>
<organism evidence="3 4">
    <name type="scientific">Hymenobacter glaciei</name>
    <dbReference type="NCBI Taxonomy" id="877209"/>
    <lineage>
        <taxon>Bacteria</taxon>
        <taxon>Pseudomonadati</taxon>
        <taxon>Bacteroidota</taxon>
        <taxon>Cytophagia</taxon>
        <taxon>Cytophagales</taxon>
        <taxon>Hymenobacteraceae</taxon>
        <taxon>Hymenobacter</taxon>
    </lineage>
</organism>
<keyword evidence="2" id="KW-0732">Signal</keyword>
<keyword evidence="1" id="KW-0175">Coiled coil</keyword>
<dbReference type="EMBL" id="BAABDK010000004">
    <property type="protein sequence ID" value="GAA4025399.1"/>
    <property type="molecule type" value="Genomic_DNA"/>
</dbReference>
<dbReference type="RefSeq" id="WP_345050275.1">
    <property type="nucleotide sequence ID" value="NZ_BAABDK010000004.1"/>
</dbReference>
<protein>
    <submittedName>
        <fullName evidence="3">Uncharacterized protein</fullName>
    </submittedName>
</protein>
<evidence type="ECO:0000313" key="4">
    <source>
        <dbReference type="Proteomes" id="UP001501469"/>
    </source>
</evidence>
<feature type="chain" id="PRO_5046692621" evidence="2">
    <location>
        <begin position="25"/>
        <end position="150"/>
    </location>
</feature>
<keyword evidence="4" id="KW-1185">Reference proteome</keyword>
<feature type="signal peptide" evidence="2">
    <location>
        <begin position="1"/>
        <end position="24"/>
    </location>
</feature>
<evidence type="ECO:0000256" key="1">
    <source>
        <dbReference type="SAM" id="Coils"/>
    </source>
</evidence>
<gene>
    <name evidence="3" type="ORF">GCM10022409_06720</name>
</gene>
<accession>A0ABP7TEZ1</accession>
<evidence type="ECO:0000256" key="2">
    <source>
        <dbReference type="SAM" id="SignalP"/>
    </source>
</evidence>
<sequence>MIRFSSFFLLMGGLALGLQARAQAGPSVVGTSARLPIAAVTAAAAASHSSQLPQEEPWLLPALATIVKEEVEAPVAAGPSGTTAAVAASKSQLLLVLLETIQGQQARLDALQTQADAAIRRANRAEAATVAFEQRLRQLESAGSRPGFWR</sequence>
<dbReference type="Proteomes" id="UP001501469">
    <property type="component" value="Unassembled WGS sequence"/>
</dbReference>
<reference evidence="4" key="1">
    <citation type="journal article" date="2019" name="Int. J. Syst. Evol. Microbiol.">
        <title>The Global Catalogue of Microorganisms (GCM) 10K type strain sequencing project: providing services to taxonomists for standard genome sequencing and annotation.</title>
        <authorList>
            <consortium name="The Broad Institute Genomics Platform"/>
            <consortium name="The Broad Institute Genome Sequencing Center for Infectious Disease"/>
            <person name="Wu L."/>
            <person name="Ma J."/>
        </authorList>
    </citation>
    <scope>NUCLEOTIDE SEQUENCE [LARGE SCALE GENOMIC DNA]</scope>
    <source>
        <strain evidence="4">JCM 17225</strain>
    </source>
</reference>
<evidence type="ECO:0000313" key="3">
    <source>
        <dbReference type="EMBL" id="GAA4025399.1"/>
    </source>
</evidence>
<name>A0ABP7TEZ1_9BACT</name>